<name>A0A2U2BV41_9PROT</name>
<sequence>MLTTFGVLLLAGLALDALGRRTRLPRITLLVVFGAIIGPAGFGLLPIDAENWREITADLALTMVAFLLGGELSLASLRRHGRAIVWVSLLVSLVTFAVMTAGLAALGAPIALALALAGVGVATDPAAIRDVVSETRADGPVTRTILGIVAIDDAWAIITFSVLLGVLAAAGDGIAGGFGAGAAEIGKSLAIGAAVGLPASFASGRIRPGEPTLAEALGLVLLCAGVAEWLGASLLLTGMTAGAVIVNLARHHDYSFHEIEHISWPFLIVFFVLAGAGFDPAGLTGALALTGGYLVFRTAGRFLGGWIGGRAGGLDDAQSRRIGLMLTPQAGVALGMALVARDALPSIGDTLLNVAVTTTILFEIAGPIATRILLKRAGETDARD</sequence>
<evidence type="ECO:0000256" key="5">
    <source>
        <dbReference type="SAM" id="Phobius"/>
    </source>
</evidence>
<feature type="transmembrane region" description="Helical" evidence="5">
    <location>
        <begin position="266"/>
        <end position="296"/>
    </location>
</feature>
<dbReference type="AlphaFoldDB" id="A0A2U2BV41"/>
<dbReference type="GO" id="GO:1902600">
    <property type="term" value="P:proton transmembrane transport"/>
    <property type="evidence" value="ECO:0007669"/>
    <property type="project" value="InterPro"/>
</dbReference>
<dbReference type="PANTHER" id="PTHR43021:SF2">
    <property type="entry name" value="CATION_H+ EXCHANGER DOMAIN-CONTAINING PROTEIN"/>
    <property type="match status" value="1"/>
</dbReference>
<protein>
    <submittedName>
        <fullName evidence="7">Sodium:proton antiporter</fullName>
    </submittedName>
</protein>
<accession>A0A2U2BV41</accession>
<keyword evidence="4 5" id="KW-0472">Membrane</keyword>
<organism evidence="7 8">
    <name type="scientific">Marinicauda salina</name>
    <dbReference type="NCBI Taxonomy" id="2135793"/>
    <lineage>
        <taxon>Bacteria</taxon>
        <taxon>Pseudomonadati</taxon>
        <taxon>Pseudomonadota</taxon>
        <taxon>Alphaproteobacteria</taxon>
        <taxon>Maricaulales</taxon>
        <taxon>Maricaulaceae</taxon>
        <taxon>Marinicauda</taxon>
    </lineage>
</organism>
<feature type="transmembrane region" description="Helical" evidence="5">
    <location>
        <begin position="59"/>
        <end position="77"/>
    </location>
</feature>
<dbReference type="GO" id="GO:0016020">
    <property type="term" value="C:membrane"/>
    <property type="evidence" value="ECO:0007669"/>
    <property type="project" value="UniProtKB-SubCell"/>
</dbReference>
<evidence type="ECO:0000256" key="2">
    <source>
        <dbReference type="ARBA" id="ARBA00022692"/>
    </source>
</evidence>
<evidence type="ECO:0000313" key="7">
    <source>
        <dbReference type="EMBL" id="PWE17878.1"/>
    </source>
</evidence>
<reference evidence="8" key="1">
    <citation type="submission" date="2018-05" db="EMBL/GenBank/DDBJ databases">
        <authorList>
            <person name="Liu B.-T."/>
        </authorList>
    </citation>
    <scope>NUCLEOTIDE SEQUENCE [LARGE SCALE GENOMIC DNA]</scope>
    <source>
        <strain evidence="8">WD6-1</strain>
    </source>
</reference>
<feature type="transmembrane region" description="Helical" evidence="5">
    <location>
        <begin position="29"/>
        <end position="47"/>
    </location>
</feature>
<gene>
    <name evidence="7" type="ORF">DDZ18_08925</name>
</gene>
<dbReference type="GO" id="GO:0015297">
    <property type="term" value="F:antiporter activity"/>
    <property type="evidence" value="ECO:0007669"/>
    <property type="project" value="InterPro"/>
</dbReference>
<dbReference type="InterPro" id="IPR038770">
    <property type="entry name" value="Na+/solute_symporter_sf"/>
</dbReference>
<evidence type="ECO:0000313" key="8">
    <source>
        <dbReference type="Proteomes" id="UP000245168"/>
    </source>
</evidence>
<feature type="transmembrane region" description="Helical" evidence="5">
    <location>
        <begin position="352"/>
        <end position="374"/>
    </location>
</feature>
<comment type="subcellular location">
    <subcellularLocation>
        <location evidence="1">Membrane</location>
        <topology evidence="1">Multi-pass membrane protein</topology>
    </subcellularLocation>
</comment>
<comment type="caution">
    <text evidence="7">The sequence shown here is derived from an EMBL/GenBank/DDBJ whole genome shotgun (WGS) entry which is preliminary data.</text>
</comment>
<evidence type="ECO:0000256" key="4">
    <source>
        <dbReference type="ARBA" id="ARBA00023136"/>
    </source>
</evidence>
<feature type="transmembrane region" description="Helical" evidence="5">
    <location>
        <begin position="216"/>
        <end position="246"/>
    </location>
</feature>
<dbReference type="EMBL" id="QEXV01000003">
    <property type="protein sequence ID" value="PWE17878.1"/>
    <property type="molecule type" value="Genomic_DNA"/>
</dbReference>
<evidence type="ECO:0000256" key="1">
    <source>
        <dbReference type="ARBA" id="ARBA00004141"/>
    </source>
</evidence>
<dbReference type="OrthoDB" id="9778229at2"/>
<dbReference type="Proteomes" id="UP000245168">
    <property type="component" value="Unassembled WGS sequence"/>
</dbReference>
<keyword evidence="2 5" id="KW-0812">Transmembrane</keyword>
<evidence type="ECO:0000256" key="3">
    <source>
        <dbReference type="ARBA" id="ARBA00022989"/>
    </source>
</evidence>
<dbReference type="Gene3D" id="1.20.1530.20">
    <property type="match status" value="1"/>
</dbReference>
<keyword evidence="8" id="KW-1185">Reference proteome</keyword>
<dbReference type="Pfam" id="PF00999">
    <property type="entry name" value="Na_H_Exchanger"/>
    <property type="match status" value="1"/>
</dbReference>
<dbReference type="PANTHER" id="PTHR43021">
    <property type="entry name" value="NA(+)/H(+) ANTIPORTER-RELATED"/>
    <property type="match status" value="1"/>
</dbReference>
<evidence type="ECO:0000259" key="6">
    <source>
        <dbReference type="Pfam" id="PF00999"/>
    </source>
</evidence>
<feature type="transmembrane region" description="Helical" evidence="5">
    <location>
        <begin position="83"/>
        <end position="106"/>
    </location>
</feature>
<keyword evidence="3 5" id="KW-1133">Transmembrane helix</keyword>
<feature type="transmembrane region" description="Helical" evidence="5">
    <location>
        <begin position="154"/>
        <end position="179"/>
    </location>
</feature>
<feature type="transmembrane region" description="Helical" evidence="5">
    <location>
        <begin position="322"/>
        <end position="340"/>
    </location>
</feature>
<feature type="domain" description="Cation/H+ exchanger transmembrane" evidence="6">
    <location>
        <begin position="8"/>
        <end position="375"/>
    </location>
</feature>
<dbReference type="InterPro" id="IPR006153">
    <property type="entry name" value="Cation/H_exchanger_TM"/>
</dbReference>
<proteinExistence type="predicted"/>